<reference evidence="8" key="1">
    <citation type="submission" date="2016-05" db="EMBL/GenBank/DDBJ databases">
        <authorList>
            <person name="Cock P.J.A."/>
            <person name="Cock P.J.A."/>
        </authorList>
    </citation>
    <scope>NUCLEOTIDE SEQUENCE</scope>
    <source>
        <strain evidence="8">PWN146_assembly</strain>
    </source>
</reference>
<evidence type="ECO:0000313" key="8">
    <source>
        <dbReference type="EMBL" id="SAY42568.1"/>
    </source>
</evidence>
<keyword evidence="3 6" id="KW-0812">Transmembrane</keyword>
<keyword evidence="4 6" id="KW-1133">Transmembrane helix</keyword>
<dbReference type="FunFam" id="1.20.1250.20:FF:000018">
    <property type="entry name" value="MFS transporter permease"/>
    <property type="match status" value="1"/>
</dbReference>
<evidence type="ECO:0000256" key="2">
    <source>
        <dbReference type="ARBA" id="ARBA00022448"/>
    </source>
</evidence>
<dbReference type="PROSITE" id="PS50850">
    <property type="entry name" value="MFS"/>
    <property type="match status" value="1"/>
</dbReference>
<feature type="transmembrane region" description="Helical" evidence="6">
    <location>
        <begin position="22"/>
        <end position="40"/>
    </location>
</feature>
<feature type="transmembrane region" description="Helical" evidence="6">
    <location>
        <begin position="52"/>
        <end position="76"/>
    </location>
</feature>
<feature type="transmembrane region" description="Helical" evidence="6">
    <location>
        <begin position="401"/>
        <end position="421"/>
    </location>
</feature>
<dbReference type="SUPFAM" id="SSF103473">
    <property type="entry name" value="MFS general substrate transporter"/>
    <property type="match status" value="1"/>
</dbReference>
<evidence type="ECO:0000256" key="4">
    <source>
        <dbReference type="ARBA" id="ARBA00022989"/>
    </source>
</evidence>
<accession>A0A1C3HC02</accession>
<feature type="transmembrane region" description="Helical" evidence="6">
    <location>
        <begin position="88"/>
        <end position="107"/>
    </location>
</feature>
<dbReference type="Pfam" id="PF07690">
    <property type="entry name" value="MFS_1"/>
    <property type="match status" value="1"/>
</dbReference>
<feature type="transmembrane region" description="Helical" evidence="6">
    <location>
        <begin position="245"/>
        <end position="266"/>
    </location>
</feature>
<proteinExistence type="predicted"/>
<dbReference type="PANTHER" id="PTHR43791:SF30">
    <property type="entry name" value="INNER MEMBRANE TRANSPORT PROTEIN RHMT"/>
    <property type="match status" value="1"/>
</dbReference>
<organism evidence="8">
    <name type="scientific">Serratia marcescens</name>
    <dbReference type="NCBI Taxonomy" id="615"/>
    <lineage>
        <taxon>Bacteria</taxon>
        <taxon>Pseudomonadati</taxon>
        <taxon>Pseudomonadota</taxon>
        <taxon>Gammaproteobacteria</taxon>
        <taxon>Enterobacterales</taxon>
        <taxon>Yersiniaceae</taxon>
        <taxon>Serratia</taxon>
    </lineage>
</organism>
<dbReference type="InterPro" id="IPR020846">
    <property type="entry name" value="MFS_dom"/>
</dbReference>
<dbReference type="GO" id="GO:0022857">
    <property type="term" value="F:transmembrane transporter activity"/>
    <property type="evidence" value="ECO:0007669"/>
    <property type="project" value="InterPro"/>
</dbReference>
<dbReference type="CDD" id="cd17319">
    <property type="entry name" value="MFS_ExuT_GudP_like"/>
    <property type="match status" value="1"/>
</dbReference>
<feature type="transmembrane region" description="Helical" evidence="6">
    <location>
        <begin position="278"/>
        <end position="300"/>
    </location>
</feature>
<dbReference type="AlphaFoldDB" id="A0A1C3HC02"/>
<evidence type="ECO:0000256" key="1">
    <source>
        <dbReference type="ARBA" id="ARBA00004141"/>
    </source>
</evidence>
<dbReference type="InterPro" id="IPR036259">
    <property type="entry name" value="MFS_trans_sf"/>
</dbReference>
<gene>
    <name evidence="8" type="primary">rhmT</name>
    <name evidence="8" type="ORF">PWN146_01248</name>
</gene>
<feature type="transmembrane region" description="Helical" evidence="6">
    <location>
        <begin position="146"/>
        <end position="168"/>
    </location>
</feature>
<keyword evidence="5 6" id="KW-0472">Membrane</keyword>
<feature type="transmembrane region" description="Helical" evidence="6">
    <location>
        <begin position="335"/>
        <end position="355"/>
    </location>
</feature>
<evidence type="ECO:0000256" key="5">
    <source>
        <dbReference type="ARBA" id="ARBA00023136"/>
    </source>
</evidence>
<dbReference type="Gene3D" id="1.20.1250.20">
    <property type="entry name" value="MFS general substrate transporter like domains"/>
    <property type="match status" value="2"/>
</dbReference>
<comment type="subcellular location">
    <subcellularLocation>
        <location evidence="1">Membrane</location>
        <topology evidence="1">Multi-pass membrane protein</topology>
    </subcellularLocation>
</comment>
<keyword evidence="2" id="KW-0813">Transport</keyword>
<feature type="transmembrane region" description="Helical" evidence="6">
    <location>
        <begin position="180"/>
        <end position="202"/>
    </location>
</feature>
<feature type="transmembrane region" description="Helical" evidence="6">
    <location>
        <begin position="113"/>
        <end position="134"/>
    </location>
</feature>
<feature type="domain" description="Major facilitator superfamily (MFS) profile" evidence="7">
    <location>
        <begin position="22"/>
        <end position="426"/>
    </location>
</feature>
<evidence type="ECO:0000259" key="7">
    <source>
        <dbReference type="PROSITE" id="PS50850"/>
    </source>
</evidence>
<feature type="transmembrane region" description="Helical" evidence="6">
    <location>
        <begin position="312"/>
        <end position="329"/>
    </location>
</feature>
<dbReference type="EMBL" id="LT575490">
    <property type="protein sequence ID" value="SAY42568.1"/>
    <property type="molecule type" value="Genomic_DNA"/>
</dbReference>
<protein>
    <submittedName>
        <fullName evidence="8">Inner membrane transport protein RhmT</fullName>
    </submittedName>
</protein>
<dbReference type="PANTHER" id="PTHR43791">
    <property type="entry name" value="PERMEASE-RELATED"/>
    <property type="match status" value="1"/>
</dbReference>
<feature type="transmembrane region" description="Helical" evidence="6">
    <location>
        <begin position="367"/>
        <end position="389"/>
    </location>
</feature>
<evidence type="ECO:0000256" key="3">
    <source>
        <dbReference type="ARBA" id="ARBA00022692"/>
    </source>
</evidence>
<evidence type="ECO:0000256" key="6">
    <source>
        <dbReference type="SAM" id="Phobius"/>
    </source>
</evidence>
<name>A0A1C3HC02_SERMA</name>
<dbReference type="InterPro" id="IPR011701">
    <property type="entry name" value="MFS"/>
</dbReference>
<sequence>MNHATYAAPALNAAIRKTWRRLVPLMFAMYFVAFIDRVNVGFAKDAMAIDIALSQSAFALGAGIFFAAYALFGIPANLLMNRWGAKRWLSATTALWGMLSACTGLVTNEQQFIALRFLLGIAEAGFYPGILLLASIYFPNKVRASVIGIFVLGVPAALTLGSPLSGALLEMHGVLGKPGWFWMFVLEGLPAVALGVFAFFYLDDSPQHARFLTEDERTALVAQLATEQQQTETSSVKAAMKSGKVWHLALIYGTLQIGVYGLMFFLPSQVASLMGTHLGFKASLVAAIPWAFSALGVYFLPRYADRKTARRLPIAVACMVAAALGLVVSSYAGPLLAIAALSCCAVSFLAVQPIFWTFPAQVLTGPALAAGIGFCTTLGAAFSFLAPLIRTEAEQRFHSPHAGPLVLAAFALLCAALLWALKNRRADVSKQGAKIAG</sequence>
<dbReference type="GO" id="GO:0005886">
    <property type="term" value="C:plasma membrane"/>
    <property type="evidence" value="ECO:0007669"/>
    <property type="project" value="TreeGrafter"/>
</dbReference>